<keyword evidence="2" id="KW-0560">Oxidoreductase</keyword>
<sequence length="188" mass="21242">MPARIEPARPPFSPFIQESIEKTMPQGVPALSLFTTLARDERLFGKFFAAGLLGRGHLTLRQRELIIDRTTALCRSEYEWGVHVTFFGARAGFSEEQIEALVHGTPHDKCWSTEDSVVLQMCDALHNDCDIDEDTWQALRAHVSEEAILEMLMLAGLYRTVSYLTNALQLPLESYAMRFPERTATQAP</sequence>
<dbReference type="RefSeq" id="WP_091018088.1">
    <property type="nucleotide sequence ID" value="NZ_CP041743.1"/>
</dbReference>
<dbReference type="GO" id="GO:0051920">
    <property type="term" value="F:peroxiredoxin activity"/>
    <property type="evidence" value="ECO:0007669"/>
    <property type="project" value="InterPro"/>
</dbReference>
<dbReference type="Gene3D" id="1.20.1290.10">
    <property type="entry name" value="AhpD-like"/>
    <property type="match status" value="1"/>
</dbReference>
<evidence type="ECO:0000313" key="3">
    <source>
        <dbReference type="Proteomes" id="UP000199548"/>
    </source>
</evidence>
<dbReference type="Proteomes" id="UP000199548">
    <property type="component" value="Unassembled WGS sequence"/>
</dbReference>
<evidence type="ECO:0000259" key="1">
    <source>
        <dbReference type="Pfam" id="PF02627"/>
    </source>
</evidence>
<organism evidence="2 3">
    <name type="scientific">Paraburkholderia megapolitana</name>
    <dbReference type="NCBI Taxonomy" id="420953"/>
    <lineage>
        <taxon>Bacteria</taxon>
        <taxon>Pseudomonadati</taxon>
        <taxon>Pseudomonadota</taxon>
        <taxon>Betaproteobacteria</taxon>
        <taxon>Burkholderiales</taxon>
        <taxon>Burkholderiaceae</taxon>
        <taxon>Paraburkholderia</taxon>
    </lineage>
</organism>
<name>A0A1I3TDD8_9BURK</name>
<dbReference type="PANTHER" id="PTHR34846:SF5">
    <property type="entry name" value="CARBOXYMUCONOLACTONE DECARBOXYLASE-LIKE DOMAIN-CONTAINING PROTEIN"/>
    <property type="match status" value="1"/>
</dbReference>
<dbReference type="OrthoDB" id="4704294at2"/>
<keyword evidence="2" id="KW-0575">Peroxidase</keyword>
<proteinExistence type="predicted"/>
<accession>A0A1I3TDD8</accession>
<keyword evidence="3" id="KW-1185">Reference proteome</keyword>
<dbReference type="EMBL" id="FOQU01000009">
    <property type="protein sequence ID" value="SFJ68610.1"/>
    <property type="molecule type" value="Genomic_DNA"/>
</dbReference>
<reference evidence="2 3" key="1">
    <citation type="submission" date="2016-10" db="EMBL/GenBank/DDBJ databases">
        <authorList>
            <person name="de Groot N.N."/>
        </authorList>
    </citation>
    <scope>NUCLEOTIDE SEQUENCE [LARGE SCALE GENOMIC DNA]</scope>
    <source>
        <strain evidence="2 3">LMG 23650</strain>
    </source>
</reference>
<protein>
    <submittedName>
        <fullName evidence="2">Alkylhydroperoxidase family enzyme, contains CxxC motif</fullName>
    </submittedName>
</protein>
<dbReference type="PANTHER" id="PTHR34846">
    <property type="entry name" value="4-CARBOXYMUCONOLACTONE DECARBOXYLASE FAMILY PROTEIN (AFU_ORTHOLOGUE AFUA_6G11590)"/>
    <property type="match status" value="1"/>
</dbReference>
<dbReference type="STRING" id="420953.SAMN05192543_109220"/>
<dbReference type="Pfam" id="PF02627">
    <property type="entry name" value="CMD"/>
    <property type="match status" value="1"/>
</dbReference>
<dbReference type="InterPro" id="IPR003779">
    <property type="entry name" value="CMD-like"/>
</dbReference>
<dbReference type="SUPFAM" id="SSF69118">
    <property type="entry name" value="AhpD-like"/>
    <property type="match status" value="1"/>
</dbReference>
<gene>
    <name evidence="2" type="ORF">SAMN05192543_109220</name>
</gene>
<feature type="domain" description="Carboxymuconolactone decarboxylase-like" evidence="1">
    <location>
        <begin position="48"/>
        <end position="102"/>
    </location>
</feature>
<dbReference type="AlphaFoldDB" id="A0A1I3TDD8"/>
<dbReference type="InterPro" id="IPR029032">
    <property type="entry name" value="AhpD-like"/>
</dbReference>
<evidence type="ECO:0000313" key="2">
    <source>
        <dbReference type="EMBL" id="SFJ68610.1"/>
    </source>
</evidence>